<keyword evidence="1" id="KW-0732">Signal</keyword>
<proteinExistence type="predicted"/>
<dbReference type="EMBL" id="MDEO01000036">
    <property type="protein sequence ID" value="OCX13209.1"/>
    <property type="molecule type" value="Genomic_DNA"/>
</dbReference>
<reference evidence="2 3" key="1">
    <citation type="submission" date="2016-08" db="EMBL/GenBank/DDBJ databases">
        <title>Whole genome sequence of Mesorhizobium sp. strain UASWS1009 isolated from industrial sewage.</title>
        <authorList>
            <person name="Crovadore J."/>
            <person name="Calmin G."/>
            <person name="Chablais R."/>
            <person name="Cochard B."/>
            <person name="Lefort F."/>
        </authorList>
    </citation>
    <scope>NUCLEOTIDE SEQUENCE [LARGE SCALE GENOMIC DNA]</scope>
    <source>
        <strain evidence="2 3">UASWS1009</strain>
    </source>
</reference>
<sequence>MSSRKPLLLAAAGLAVSMFAGAALAADSARPLGVIELFTSQGNKSCPPADRYLAEIAAKGDVIALAYHVDYWDYLGWQDSFARKENTERQYGYMRAFNGRSVYTPQAVINGRADVNGASREAISGTLNRLSKAGRGMQVDIKVSSTPDGVAIEAGDAPSDAGGVPGKAHVVIVYFNPPQVVNVGKGENDGRRMIYWNAVSDVQTAGMWYGKSQRYDLPASEISKAAGSAVLLQAVSRDGLLGPIIGAAFIRRPSL</sequence>
<dbReference type="SUPFAM" id="SSF52833">
    <property type="entry name" value="Thioredoxin-like"/>
    <property type="match status" value="1"/>
</dbReference>
<dbReference type="Pfam" id="PF06764">
    <property type="entry name" value="DUF1223"/>
    <property type="match status" value="1"/>
</dbReference>
<comment type="caution">
    <text evidence="2">The sequence shown here is derived from an EMBL/GenBank/DDBJ whole genome shotgun (WGS) entry which is preliminary data.</text>
</comment>
<keyword evidence="3" id="KW-1185">Reference proteome</keyword>
<dbReference type="RefSeq" id="WP_024923160.1">
    <property type="nucleotide sequence ID" value="NZ_MDEO01000036.1"/>
</dbReference>
<dbReference type="STRING" id="1566387.QV13_27190"/>
<evidence type="ECO:0000256" key="1">
    <source>
        <dbReference type="SAM" id="SignalP"/>
    </source>
</evidence>
<evidence type="ECO:0000313" key="2">
    <source>
        <dbReference type="EMBL" id="OCX13209.1"/>
    </source>
</evidence>
<evidence type="ECO:0000313" key="3">
    <source>
        <dbReference type="Proteomes" id="UP000094412"/>
    </source>
</evidence>
<feature type="signal peptide" evidence="1">
    <location>
        <begin position="1"/>
        <end position="25"/>
    </location>
</feature>
<dbReference type="PANTHER" id="PTHR36057">
    <property type="match status" value="1"/>
</dbReference>
<feature type="chain" id="PRO_5008659344" description="DUF1223 domain-containing protein" evidence="1">
    <location>
        <begin position="26"/>
        <end position="255"/>
    </location>
</feature>
<dbReference type="PANTHER" id="PTHR36057:SF1">
    <property type="entry name" value="LIPOPROTEIN LIPID ATTACHMENT SITE-LIKE PROTEIN, PUTATIVE (DUF1223)-RELATED"/>
    <property type="match status" value="1"/>
</dbReference>
<dbReference type="AlphaFoldDB" id="A0A1C2DEK7"/>
<dbReference type="InterPro" id="IPR036249">
    <property type="entry name" value="Thioredoxin-like_sf"/>
</dbReference>
<gene>
    <name evidence="2" type="ORF">QV13_27190</name>
</gene>
<evidence type="ECO:0008006" key="4">
    <source>
        <dbReference type="Google" id="ProtNLM"/>
    </source>
</evidence>
<dbReference type="OrthoDB" id="9808254at2"/>
<accession>A0A1C2DEK7</accession>
<protein>
    <recommendedName>
        <fullName evidence="4">DUF1223 domain-containing protein</fullName>
    </recommendedName>
</protein>
<dbReference type="InterPro" id="IPR010634">
    <property type="entry name" value="DUF1223"/>
</dbReference>
<name>A0A1C2DEK7_9HYPH</name>
<dbReference type="Proteomes" id="UP000094412">
    <property type="component" value="Unassembled WGS sequence"/>
</dbReference>
<organism evidence="2 3">
    <name type="scientific">Mesorhizobium hungaricum</name>
    <dbReference type="NCBI Taxonomy" id="1566387"/>
    <lineage>
        <taxon>Bacteria</taxon>
        <taxon>Pseudomonadati</taxon>
        <taxon>Pseudomonadota</taxon>
        <taxon>Alphaproteobacteria</taxon>
        <taxon>Hyphomicrobiales</taxon>
        <taxon>Phyllobacteriaceae</taxon>
        <taxon>Mesorhizobium</taxon>
    </lineage>
</organism>